<name>A0ABT2EQM5_9BACT</name>
<evidence type="ECO:0000256" key="2">
    <source>
        <dbReference type="ARBA" id="ARBA00022803"/>
    </source>
</evidence>
<evidence type="ECO:0000313" key="5">
    <source>
        <dbReference type="Proteomes" id="UP001204798"/>
    </source>
</evidence>
<feature type="repeat" description="TPR" evidence="3">
    <location>
        <begin position="391"/>
        <end position="424"/>
    </location>
</feature>
<dbReference type="Pfam" id="PF07719">
    <property type="entry name" value="TPR_2"/>
    <property type="match status" value="1"/>
</dbReference>
<dbReference type="RefSeq" id="WP_259098831.1">
    <property type="nucleotide sequence ID" value="NZ_CP130454.1"/>
</dbReference>
<accession>A0ABT2EQM5</accession>
<sequence length="459" mass="53771">MGDDKQREQRSEGAVWARLSPLLVYSVWELWKRWGKVFVTALILSFAVGWFLGWWGIVFALLLVSAFYLSATMRWLFRVARRLRQFHKTADEPVKFFVAPEILDAADWSEFAVKVASLQSELSQRFGLSLKRPLSVFVFPTMSEISQLLRTEASAFALPKGNGIVLAWDVLRKGQVLDGHIRHELAHLLSAEIGKREPYFKREGFAVWVEGSLDGKPVDFHALVQILGGKDFPLLTLLHDAYFQMQKHAAYPLAGSFTGYLVRQFGWETYRRFYADANAKNFERAFERHFGVTLMAAEQNWKRYLMERRQEFEPELSQWVRRERLMAAYNQWQFWLCVEEAEALLQAGEDHWRTVWVAAASHALVGNYQRALELMLQLTERDDEDIRPYKVNLWRQLGNLYDLLGQRDNAIAAYQKALELPDWWDEIEGSTHAQARQYLKRPFTEKELHEGMRRWLTRR</sequence>
<dbReference type="EMBL" id="JANUCP010000005">
    <property type="protein sequence ID" value="MCS3920268.1"/>
    <property type="molecule type" value="Genomic_DNA"/>
</dbReference>
<dbReference type="InterPro" id="IPR011990">
    <property type="entry name" value="TPR-like_helical_dom_sf"/>
</dbReference>
<keyword evidence="2 3" id="KW-0802">TPR repeat</keyword>
<evidence type="ECO:0000313" key="4">
    <source>
        <dbReference type="EMBL" id="MCS3920268.1"/>
    </source>
</evidence>
<dbReference type="SUPFAM" id="SSF48452">
    <property type="entry name" value="TPR-like"/>
    <property type="match status" value="1"/>
</dbReference>
<comment type="caution">
    <text evidence="4">The sequence shown here is derived from an EMBL/GenBank/DDBJ whole genome shotgun (WGS) entry which is preliminary data.</text>
</comment>
<evidence type="ECO:0000256" key="3">
    <source>
        <dbReference type="PROSITE-ProRule" id="PRU00339"/>
    </source>
</evidence>
<keyword evidence="5" id="KW-1185">Reference proteome</keyword>
<dbReference type="Gene3D" id="1.25.40.10">
    <property type="entry name" value="Tetratricopeptide repeat domain"/>
    <property type="match status" value="1"/>
</dbReference>
<proteinExistence type="predicted"/>
<evidence type="ECO:0000256" key="1">
    <source>
        <dbReference type="ARBA" id="ARBA00022737"/>
    </source>
</evidence>
<dbReference type="PROSITE" id="PS50005">
    <property type="entry name" value="TPR"/>
    <property type="match status" value="1"/>
</dbReference>
<reference evidence="4 5" key="1">
    <citation type="submission" date="2022-08" db="EMBL/GenBank/DDBJ databases">
        <title>Bacterial and archaeal communities from various locations to study Microbial Dark Matter (Phase II).</title>
        <authorList>
            <person name="Stepanauskas R."/>
        </authorList>
    </citation>
    <scope>NUCLEOTIDE SEQUENCE [LARGE SCALE GENOMIC DNA]</scope>
    <source>
        <strain evidence="4 5">PD1</strain>
    </source>
</reference>
<keyword evidence="1" id="KW-0677">Repeat</keyword>
<dbReference type="InterPro" id="IPR013105">
    <property type="entry name" value="TPR_2"/>
</dbReference>
<organism evidence="4 5">
    <name type="scientific">Candidatus Fervidibacter sacchari</name>
    <dbReference type="NCBI Taxonomy" id="1448929"/>
    <lineage>
        <taxon>Bacteria</taxon>
        <taxon>Candidatus Fervidibacterota</taxon>
        <taxon>Candidatus Fervidibacter</taxon>
    </lineage>
</organism>
<gene>
    <name evidence="4" type="ORF">M2350_002697</name>
</gene>
<dbReference type="Proteomes" id="UP001204798">
    <property type="component" value="Unassembled WGS sequence"/>
</dbReference>
<dbReference type="InterPro" id="IPR019734">
    <property type="entry name" value="TPR_rpt"/>
</dbReference>
<protein>
    <submittedName>
        <fullName evidence="4">Tetratricopeptide (TPR) repeat protein</fullName>
    </submittedName>
</protein>